<keyword evidence="5 7" id="KW-1133">Transmembrane helix</keyword>
<dbReference type="EMBL" id="CP042326">
    <property type="protein sequence ID" value="QDZ39773.1"/>
    <property type="molecule type" value="Genomic_DNA"/>
</dbReference>
<evidence type="ECO:0000259" key="10">
    <source>
        <dbReference type="Pfam" id="PF21082"/>
    </source>
</evidence>
<dbReference type="GO" id="GO:0005886">
    <property type="term" value="C:plasma membrane"/>
    <property type="evidence" value="ECO:0007669"/>
    <property type="project" value="UniProtKB-SubCell"/>
</dbReference>
<evidence type="ECO:0000256" key="8">
    <source>
        <dbReference type="SAM" id="SignalP"/>
    </source>
</evidence>
<evidence type="ECO:0000256" key="7">
    <source>
        <dbReference type="SAM" id="Phobius"/>
    </source>
</evidence>
<evidence type="ECO:0000256" key="1">
    <source>
        <dbReference type="ARBA" id="ARBA00004651"/>
    </source>
</evidence>
<dbReference type="RefSeq" id="WP_146295370.1">
    <property type="nucleotide sequence ID" value="NZ_CP042326.1"/>
</dbReference>
<feature type="domain" description="Mechanosensitive ion channel MscS C-terminal" evidence="10">
    <location>
        <begin position="423"/>
        <end position="504"/>
    </location>
</feature>
<feature type="transmembrane region" description="Helical" evidence="7">
    <location>
        <begin position="145"/>
        <end position="164"/>
    </location>
</feature>
<comment type="similarity">
    <text evidence="2">Belongs to the MscS (TC 1.A.23) family.</text>
</comment>
<feature type="domain" description="Mechanosensitive ion channel transmembrane helices 2/3" evidence="11">
    <location>
        <begin position="307"/>
        <end position="346"/>
    </location>
</feature>
<reference evidence="12" key="1">
    <citation type="submission" date="2019-08" db="EMBL/GenBank/DDBJ databases">
        <title>Carotenoids and Carotenoid Binding Proteins in the Halophilic Cyanobacterium Euhalothece sp. ZM00.</title>
        <authorList>
            <person name="Cho S.M."/>
            <person name="Song J.Y."/>
            <person name="Park Y.-I."/>
        </authorList>
    </citation>
    <scope>NUCLEOTIDE SEQUENCE [LARGE SCALE GENOMIC DNA]</scope>
    <source>
        <strain evidence="12">Z-M001</strain>
    </source>
</reference>
<keyword evidence="8" id="KW-0732">Signal</keyword>
<feature type="transmembrane region" description="Helical" evidence="7">
    <location>
        <begin position="203"/>
        <end position="225"/>
    </location>
</feature>
<dbReference type="Pfam" id="PF00924">
    <property type="entry name" value="MS_channel_2nd"/>
    <property type="match status" value="1"/>
</dbReference>
<dbReference type="SUPFAM" id="SSF82689">
    <property type="entry name" value="Mechanosensitive channel protein MscS (YggB), C-terminal domain"/>
    <property type="match status" value="1"/>
</dbReference>
<evidence type="ECO:0000256" key="4">
    <source>
        <dbReference type="ARBA" id="ARBA00022692"/>
    </source>
</evidence>
<dbReference type="Pfam" id="PF21088">
    <property type="entry name" value="MS_channel_1st"/>
    <property type="match status" value="1"/>
</dbReference>
<keyword evidence="6 7" id="KW-0472">Membrane</keyword>
<evidence type="ECO:0000256" key="5">
    <source>
        <dbReference type="ARBA" id="ARBA00022989"/>
    </source>
</evidence>
<dbReference type="InterPro" id="IPR049278">
    <property type="entry name" value="MS_channel_C"/>
</dbReference>
<feature type="domain" description="Mechanosensitive ion channel MscS" evidence="9">
    <location>
        <begin position="348"/>
        <end position="414"/>
    </location>
</feature>
<dbReference type="GO" id="GO:0055085">
    <property type="term" value="P:transmembrane transport"/>
    <property type="evidence" value="ECO:0007669"/>
    <property type="project" value="InterPro"/>
</dbReference>
<accession>A0A5B8NKC1</accession>
<dbReference type="InterPro" id="IPR052702">
    <property type="entry name" value="MscS-like_channel"/>
</dbReference>
<feature type="transmembrane region" description="Helical" evidence="7">
    <location>
        <begin position="258"/>
        <end position="281"/>
    </location>
</feature>
<dbReference type="AlphaFoldDB" id="A0A5B8NKC1"/>
<feature type="transmembrane region" description="Helical" evidence="7">
    <location>
        <begin position="302"/>
        <end position="324"/>
    </location>
</feature>
<dbReference type="Pfam" id="PF21082">
    <property type="entry name" value="MS_channel_3rd"/>
    <property type="match status" value="1"/>
</dbReference>
<name>A0A5B8NKC1_9CHRO</name>
<evidence type="ECO:0000256" key="2">
    <source>
        <dbReference type="ARBA" id="ARBA00008017"/>
    </source>
</evidence>
<dbReference type="OrthoDB" id="9809206at2"/>
<dbReference type="SUPFAM" id="SSF82861">
    <property type="entry name" value="Mechanosensitive channel protein MscS (YggB), transmembrane region"/>
    <property type="match status" value="1"/>
</dbReference>
<evidence type="ECO:0000313" key="12">
    <source>
        <dbReference type="EMBL" id="QDZ39773.1"/>
    </source>
</evidence>
<dbReference type="InterPro" id="IPR023408">
    <property type="entry name" value="MscS_beta-dom_sf"/>
</dbReference>
<dbReference type="InterPro" id="IPR010920">
    <property type="entry name" value="LSM_dom_sf"/>
</dbReference>
<sequence>MNVRALSSCFLGICTIACSWLLWALPAWAQITETAPVLLDGRVVFEVARSGQFSATDRAQEATRSLNGVVRATFRPLQEEQEESISITVSTTETIPTLQLNGRHWLSVTSEDTPEGRSLIEQARIWESSLESAIARAKYERTQQFLIRSALLSFLAVAILLFFLRGINVICDRWIYPYLQESHSTPTGGSSYTQPLTIANPRFIAFQVVLNLFRFLLILITLIYISTRFPQTRHLNRQLRDTVIYSLTSDIFPLGNNAYSVLDLIILIGLLTALFILARSIKQVLRMRVLSITGLSRAAQETIAVVANYGFILIGTLVLLQLWGLDITSLNVFAGVLGVGVGLGIQGIAKEFVSGLVLIFERPIQVGDFVDVGGLVGTIENISVRSTELTTIDRVSVILPNSRFLEQEVVNWSHRSGISRLHIPVKVAYGSDVELVRQTLLDAANEHSDVLSIPPPNIFFLGFGDSALEFNLLPWISEPRKQFQIKSDLYFIIYKLFQERGITIPFPQQDIHVRSGKLPVELTQERNL</sequence>
<proteinExistence type="inferred from homology"/>
<dbReference type="KEGG" id="enn:FRE64_07360"/>
<organism evidence="12 13">
    <name type="scientific">Euhalothece natronophila Z-M001</name>
    <dbReference type="NCBI Taxonomy" id="522448"/>
    <lineage>
        <taxon>Bacteria</taxon>
        <taxon>Bacillati</taxon>
        <taxon>Cyanobacteriota</taxon>
        <taxon>Cyanophyceae</taxon>
        <taxon>Oscillatoriophycideae</taxon>
        <taxon>Chroococcales</taxon>
        <taxon>Halothecacae</taxon>
        <taxon>Halothece cluster</taxon>
        <taxon>Euhalothece</taxon>
    </lineage>
</organism>
<keyword evidence="13" id="KW-1185">Reference proteome</keyword>
<dbReference type="Gene3D" id="2.30.30.60">
    <property type="match status" value="1"/>
</dbReference>
<dbReference type="PANTHER" id="PTHR30347:SF1">
    <property type="entry name" value="MECHANOSENSITIVE CHANNEL MSCK"/>
    <property type="match status" value="1"/>
</dbReference>
<dbReference type="Gene3D" id="3.30.70.100">
    <property type="match status" value="1"/>
</dbReference>
<evidence type="ECO:0000259" key="9">
    <source>
        <dbReference type="Pfam" id="PF00924"/>
    </source>
</evidence>
<feature type="chain" id="PRO_5022853701" evidence="8">
    <location>
        <begin position="30"/>
        <end position="528"/>
    </location>
</feature>
<evidence type="ECO:0000259" key="11">
    <source>
        <dbReference type="Pfam" id="PF21088"/>
    </source>
</evidence>
<evidence type="ECO:0000256" key="6">
    <source>
        <dbReference type="ARBA" id="ARBA00023136"/>
    </source>
</evidence>
<evidence type="ECO:0000313" key="13">
    <source>
        <dbReference type="Proteomes" id="UP000318453"/>
    </source>
</evidence>
<dbReference type="InterPro" id="IPR011066">
    <property type="entry name" value="MscS_channel_C_sf"/>
</dbReference>
<dbReference type="InterPro" id="IPR011014">
    <property type="entry name" value="MscS_channel_TM-2"/>
</dbReference>
<comment type="subcellular location">
    <subcellularLocation>
        <location evidence="1">Cell membrane</location>
        <topology evidence="1">Multi-pass membrane protein</topology>
    </subcellularLocation>
</comment>
<gene>
    <name evidence="12" type="ORF">FRE64_07360</name>
</gene>
<keyword evidence="4 7" id="KW-0812">Transmembrane</keyword>
<dbReference type="SUPFAM" id="SSF50182">
    <property type="entry name" value="Sm-like ribonucleoproteins"/>
    <property type="match status" value="1"/>
</dbReference>
<dbReference type="PANTHER" id="PTHR30347">
    <property type="entry name" value="POTASSIUM CHANNEL RELATED"/>
    <property type="match status" value="1"/>
</dbReference>
<dbReference type="InterPro" id="IPR049142">
    <property type="entry name" value="MS_channel_1st"/>
</dbReference>
<dbReference type="InterPro" id="IPR006685">
    <property type="entry name" value="MscS_channel_2nd"/>
</dbReference>
<feature type="signal peptide" evidence="8">
    <location>
        <begin position="1"/>
        <end position="29"/>
    </location>
</feature>
<keyword evidence="3" id="KW-1003">Cell membrane</keyword>
<dbReference type="Gene3D" id="1.10.287.1260">
    <property type="match status" value="1"/>
</dbReference>
<protein>
    <submittedName>
        <fullName evidence="12">Mechanosensitive ion channel</fullName>
    </submittedName>
</protein>
<evidence type="ECO:0000256" key="3">
    <source>
        <dbReference type="ARBA" id="ARBA00022475"/>
    </source>
</evidence>
<dbReference type="Proteomes" id="UP000318453">
    <property type="component" value="Chromosome"/>
</dbReference>